<gene>
    <name evidence="1" type="ORF">LCGC14_1787880</name>
</gene>
<name>A0A0F9GTD7_9ZZZZ</name>
<dbReference type="AlphaFoldDB" id="A0A0F9GTD7"/>
<organism evidence="1">
    <name type="scientific">marine sediment metagenome</name>
    <dbReference type="NCBI Taxonomy" id="412755"/>
    <lineage>
        <taxon>unclassified sequences</taxon>
        <taxon>metagenomes</taxon>
        <taxon>ecological metagenomes</taxon>
    </lineage>
</organism>
<dbReference type="EMBL" id="LAZR01017027">
    <property type="protein sequence ID" value="KKM02090.1"/>
    <property type="molecule type" value="Genomic_DNA"/>
</dbReference>
<accession>A0A0F9GTD7</accession>
<comment type="caution">
    <text evidence="1">The sequence shown here is derived from an EMBL/GenBank/DDBJ whole genome shotgun (WGS) entry which is preliminary data.</text>
</comment>
<proteinExistence type="predicted"/>
<reference evidence="1" key="1">
    <citation type="journal article" date="2015" name="Nature">
        <title>Complex archaea that bridge the gap between prokaryotes and eukaryotes.</title>
        <authorList>
            <person name="Spang A."/>
            <person name="Saw J.H."/>
            <person name="Jorgensen S.L."/>
            <person name="Zaremba-Niedzwiedzka K."/>
            <person name="Martijn J."/>
            <person name="Lind A.E."/>
            <person name="van Eijk R."/>
            <person name="Schleper C."/>
            <person name="Guy L."/>
            <person name="Ettema T.J."/>
        </authorList>
    </citation>
    <scope>NUCLEOTIDE SEQUENCE</scope>
</reference>
<protein>
    <submittedName>
        <fullName evidence="1">Uncharacterized protein</fullName>
    </submittedName>
</protein>
<evidence type="ECO:0000313" key="1">
    <source>
        <dbReference type="EMBL" id="KKM02090.1"/>
    </source>
</evidence>
<sequence>MEADQMASLLKVKKKDIQPVLKSLGNANLASLYIEKDKIKLAKISWQGLNEIGEINLKYGLGKDSYENYTAEGYR</sequence>